<name>A0ABQ9G2U2_9NEOP</name>
<dbReference type="SMART" id="SM00595">
    <property type="entry name" value="MADF"/>
    <property type="match status" value="1"/>
</dbReference>
<gene>
    <name evidence="2" type="ORF">PR048_032666</name>
</gene>
<comment type="caution">
    <text evidence="2">The sequence shown here is derived from an EMBL/GenBank/DDBJ whole genome shotgun (WGS) entry which is preliminary data.</text>
</comment>
<keyword evidence="3" id="KW-1185">Reference proteome</keyword>
<dbReference type="InterPro" id="IPR006578">
    <property type="entry name" value="MADF-dom"/>
</dbReference>
<evidence type="ECO:0000313" key="3">
    <source>
        <dbReference type="Proteomes" id="UP001159363"/>
    </source>
</evidence>
<accession>A0ABQ9G2U2</accession>
<evidence type="ECO:0000259" key="1">
    <source>
        <dbReference type="PROSITE" id="PS51029"/>
    </source>
</evidence>
<feature type="domain" description="MADF" evidence="1">
    <location>
        <begin position="1"/>
        <end position="91"/>
    </location>
</feature>
<dbReference type="Proteomes" id="UP001159363">
    <property type="component" value="Chromosome 15"/>
</dbReference>
<sequence length="108" mass="12718">MPPLWKVRSDCYKNKQFKEDFYKQLTKLLKESEPDASFTDTKRKINSLRSTYRLELKKVEASKKLGDALMDVYTPILWYFNDLEFFCDQEEQVSGVLTISDGCEDNTN</sequence>
<reference evidence="2 3" key="1">
    <citation type="submission" date="2023-02" db="EMBL/GenBank/DDBJ databases">
        <title>LHISI_Scaffold_Assembly.</title>
        <authorList>
            <person name="Stuart O.P."/>
            <person name="Cleave R."/>
            <person name="Magrath M.J.L."/>
            <person name="Mikheyev A.S."/>
        </authorList>
    </citation>
    <scope>NUCLEOTIDE SEQUENCE [LARGE SCALE GENOMIC DNA]</scope>
    <source>
        <strain evidence="2">Daus_M_001</strain>
        <tissue evidence="2">Leg muscle</tissue>
    </source>
</reference>
<evidence type="ECO:0000313" key="2">
    <source>
        <dbReference type="EMBL" id="KAJ8866805.1"/>
    </source>
</evidence>
<protein>
    <recommendedName>
        <fullName evidence="1">MADF domain-containing protein</fullName>
    </recommendedName>
</protein>
<dbReference type="PANTHER" id="PTHR21505">
    <property type="entry name" value="MADF DOMAIN-CONTAINING PROTEIN-RELATED"/>
    <property type="match status" value="1"/>
</dbReference>
<dbReference type="PANTHER" id="PTHR21505:SF8">
    <property type="entry name" value="DPT-YFP REPRESSOR BY OVEREXPRESSION, ISOFORM D-RELATED"/>
    <property type="match status" value="1"/>
</dbReference>
<dbReference type="Pfam" id="PF10545">
    <property type="entry name" value="MADF_DNA_bdg"/>
    <property type="match status" value="1"/>
</dbReference>
<dbReference type="EMBL" id="JARBHB010000016">
    <property type="protein sequence ID" value="KAJ8866805.1"/>
    <property type="molecule type" value="Genomic_DNA"/>
</dbReference>
<proteinExistence type="predicted"/>
<organism evidence="2 3">
    <name type="scientific">Dryococelus australis</name>
    <dbReference type="NCBI Taxonomy" id="614101"/>
    <lineage>
        <taxon>Eukaryota</taxon>
        <taxon>Metazoa</taxon>
        <taxon>Ecdysozoa</taxon>
        <taxon>Arthropoda</taxon>
        <taxon>Hexapoda</taxon>
        <taxon>Insecta</taxon>
        <taxon>Pterygota</taxon>
        <taxon>Neoptera</taxon>
        <taxon>Polyneoptera</taxon>
        <taxon>Phasmatodea</taxon>
        <taxon>Verophasmatodea</taxon>
        <taxon>Anareolatae</taxon>
        <taxon>Phasmatidae</taxon>
        <taxon>Eurycanthinae</taxon>
        <taxon>Dryococelus</taxon>
    </lineage>
</organism>
<dbReference type="PROSITE" id="PS51029">
    <property type="entry name" value="MADF"/>
    <property type="match status" value="1"/>
</dbReference>